<evidence type="ECO:0000256" key="1">
    <source>
        <dbReference type="ARBA" id="ARBA00001936"/>
    </source>
</evidence>
<dbReference type="FunFam" id="3.90.550.50:FF:000010">
    <property type="entry name" value="Hexosyltransferase"/>
    <property type="match status" value="1"/>
</dbReference>
<comment type="cofactor">
    <cofactor evidence="1">
        <name>Mn(2+)</name>
        <dbReference type="ChEBI" id="CHEBI:29035"/>
    </cofactor>
</comment>
<evidence type="ECO:0000256" key="16">
    <source>
        <dbReference type="RuleBase" id="RU363063"/>
    </source>
</evidence>
<dbReference type="PANTHER" id="PTHR11214">
    <property type="entry name" value="BETA-1,3-N-ACETYLGLUCOSAMINYLTRANSFERASE"/>
    <property type="match status" value="1"/>
</dbReference>
<keyword evidence="18" id="KW-1185">Reference proteome</keyword>
<dbReference type="AlphaFoldDB" id="A0A8C7YW49"/>
<dbReference type="GO" id="GO:0000139">
    <property type="term" value="C:Golgi membrane"/>
    <property type="evidence" value="ECO:0007669"/>
    <property type="project" value="UniProtKB-SubCell"/>
</dbReference>
<proteinExistence type="inferred from homology"/>
<evidence type="ECO:0000256" key="3">
    <source>
        <dbReference type="ARBA" id="ARBA00004922"/>
    </source>
</evidence>
<evidence type="ECO:0000256" key="14">
    <source>
        <dbReference type="ARBA" id="ARBA00050470"/>
    </source>
</evidence>
<comment type="pathway">
    <text evidence="3">Protein modification; protein glycosylation.</text>
</comment>
<keyword evidence="5 16" id="KW-0328">Glycosyltransferase</keyword>
<dbReference type="Pfam" id="PF01762">
    <property type="entry name" value="Galactosyl_T"/>
    <property type="match status" value="1"/>
</dbReference>
<keyword evidence="10 16" id="KW-0333">Golgi apparatus</keyword>
<keyword evidence="13" id="KW-0464">Manganese</keyword>
<keyword evidence="9" id="KW-1133">Transmembrane helix</keyword>
<comment type="catalytic activity">
    <reaction evidence="14">
        <text>a beta-D-galactosyl-(1-&gt;4)-N-acetyl-beta-D-glucosaminyl derivative + UDP-N-acetyl-alpha-D-glucosamine = an N-acetyl-beta-D-glucosaminyl-(1-&gt;3)-beta-D-galactosyl-(1-&gt;4)-N-acetyl-beta-D-glucosaminyl derivative + UDP + H(+)</text>
        <dbReference type="Rhea" id="RHEA:14389"/>
        <dbReference type="ChEBI" id="CHEBI:15378"/>
        <dbReference type="ChEBI" id="CHEBI:57705"/>
        <dbReference type="ChEBI" id="CHEBI:58223"/>
        <dbReference type="ChEBI" id="CHEBI:133507"/>
        <dbReference type="ChEBI" id="CHEBI:134090"/>
        <dbReference type="EC" id="2.4.1.149"/>
    </reaction>
</comment>
<sequence>MARYRYCCRLRNLLLCVCTPFCCLLLFFTYAAVTISMSLNVVSSRPQVQVTNKPEKANNVILPVIPATFWEHHSSAFWNQLQRAVDYHFNPILYSESRNRSAIVHLGDSLLNKSFFEVTSMGHMKKKLEELPPAMQKYVSHMQRRSYPVLIQPDRACGAKARREDQTPFILFAIKSSELNIKNRQAIRQTWGQVGWVQGQKNSSNKEEEKVGGYVRRVFLLGKDNSQFSSPDLTELLKAENRRYGDILQWDFEDTFFNLTLKDVLFWSWFSRNCGQTLFVFKGDDDVFVNTPKLISYLHGELKKPHAQTTMKEFMIGDVIGNAMPIRGETSKYFVPDSFYKGIYPSYAGGGGVVYSGHLARRLHHISKTVHLYPIDDVFVGMCMLRLNALPIHHPAFLTFDFSEKDIEQPCLYHTILLVHKRSPEELLRLWAELKKTQTQCRDVPLRAPVTKKISLEPPS</sequence>
<dbReference type="InterPro" id="IPR002659">
    <property type="entry name" value="Glyco_trans_31"/>
</dbReference>
<evidence type="ECO:0000256" key="7">
    <source>
        <dbReference type="ARBA" id="ARBA00022692"/>
    </source>
</evidence>
<dbReference type="Gene3D" id="3.90.550.50">
    <property type="match status" value="1"/>
</dbReference>
<evidence type="ECO:0000313" key="18">
    <source>
        <dbReference type="Proteomes" id="UP000694383"/>
    </source>
</evidence>
<evidence type="ECO:0000256" key="15">
    <source>
        <dbReference type="ARBA" id="ARBA00065824"/>
    </source>
</evidence>
<keyword evidence="7" id="KW-0812">Transmembrane</keyword>
<evidence type="ECO:0000256" key="11">
    <source>
        <dbReference type="ARBA" id="ARBA00023136"/>
    </source>
</evidence>
<comment type="subcellular location">
    <subcellularLocation>
        <location evidence="2 16">Golgi apparatus membrane</location>
        <topology evidence="2 16">Single-pass type II membrane protein</topology>
    </subcellularLocation>
</comment>
<evidence type="ECO:0000256" key="4">
    <source>
        <dbReference type="ARBA" id="ARBA00008661"/>
    </source>
</evidence>
<dbReference type="GO" id="GO:0006493">
    <property type="term" value="P:protein O-linked glycosylation"/>
    <property type="evidence" value="ECO:0007669"/>
    <property type="project" value="TreeGrafter"/>
</dbReference>
<keyword evidence="11" id="KW-0472">Membrane</keyword>
<name>A0A8C7YW49_9TELE</name>
<comment type="subunit">
    <text evidence="15">Interacts with B3GNT8; this interaction greatly increases B3GNT2 catalytic activity, independently of B3GNT8 enzymatic activity.</text>
</comment>
<dbReference type="GO" id="GO:0008532">
    <property type="term" value="F:N-acetyllactosaminide beta-1,3-N-acetylglucosaminyltransferase activity"/>
    <property type="evidence" value="ECO:0007669"/>
    <property type="project" value="UniProtKB-EC"/>
</dbReference>
<comment type="similarity">
    <text evidence="4 16">Belongs to the glycosyltransferase 31 family.</text>
</comment>
<dbReference type="GeneTree" id="ENSGT00940000164878"/>
<dbReference type="PANTHER" id="PTHR11214:SF234">
    <property type="entry name" value="HEXOSYLTRANSFERASE"/>
    <property type="match status" value="1"/>
</dbReference>
<dbReference type="Ensembl" id="ENSOSIT00000034798.1">
    <property type="protein sequence ID" value="ENSOSIP00000033012.1"/>
    <property type="gene ID" value="ENSOSIG00000016729.1"/>
</dbReference>
<accession>A0A8C7YW49</accession>
<reference evidence="17" key="2">
    <citation type="submission" date="2025-09" db="UniProtKB">
        <authorList>
            <consortium name="Ensembl"/>
        </authorList>
    </citation>
    <scope>IDENTIFICATION</scope>
</reference>
<dbReference type="Proteomes" id="UP000694383">
    <property type="component" value="Unplaced"/>
</dbReference>
<evidence type="ECO:0000256" key="10">
    <source>
        <dbReference type="ARBA" id="ARBA00023034"/>
    </source>
</evidence>
<evidence type="ECO:0000256" key="13">
    <source>
        <dbReference type="ARBA" id="ARBA00023211"/>
    </source>
</evidence>
<keyword evidence="8" id="KW-0735">Signal-anchor</keyword>
<dbReference type="EC" id="2.4.1.-" evidence="16"/>
<reference evidence="17" key="1">
    <citation type="submission" date="2025-08" db="UniProtKB">
        <authorList>
            <consortium name="Ensembl"/>
        </authorList>
    </citation>
    <scope>IDENTIFICATION</scope>
</reference>
<evidence type="ECO:0000256" key="9">
    <source>
        <dbReference type="ARBA" id="ARBA00022989"/>
    </source>
</evidence>
<dbReference type="GO" id="GO:0030311">
    <property type="term" value="P:poly-N-acetyllactosamine biosynthetic process"/>
    <property type="evidence" value="ECO:0007669"/>
    <property type="project" value="TreeGrafter"/>
</dbReference>
<protein>
    <recommendedName>
        <fullName evidence="16">Hexosyltransferase</fullName>
        <ecNumber evidence="16">2.4.1.-</ecNumber>
    </recommendedName>
</protein>
<evidence type="ECO:0000256" key="6">
    <source>
        <dbReference type="ARBA" id="ARBA00022679"/>
    </source>
</evidence>
<organism evidence="17 18">
    <name type="scientific">Oryzias sinensis</name>
    <name type="common">Chinese medaka</name>
    <dbReference type="NCBI Taxonomy" id="183150"/>
    <lineage>
        <taxon>Eukaryota</taxon>
        <taxon>Metazoa</taxon>
        <taxon>Chordata</taxon>
        <taxon>Craniata</taxon>
        <taxon>Vertebrata</taxon>
        <taxon>Euteleostomi</taxon>
        <taxon>Actinopterygii</taxon>
        <taxon>Neopterygii</taxon>
        <taxon>Teleostei</taxon>
        <taxon>Neoteleostei</taxon>
        <taxon>Acanthomorphata</taxon>
        <taxon>Ovalentaria</taxon>
        <taxon>Atherinomorphae</taxon>
        <taxon>Beloniformes</taxon>
        <taxon>Adrianichthyidae</taxon>
        <taxon>Oryziinae</taxon>
        <taxon>Oryzias</taxon>
    </lineage>
</organism>
<evidence type="ECO:0000256" key="12">
    <source>
        <dbReference type="ARBA" id="ARBA00023180"/>
    </source>
</evidence>
<evidence type="ECO:0000256" key="8">
    <source>
        <dbReference type="ARBA" id="ARBA00022968"/>
    </source>
</evidence>
<keyword evidence="6" id="KW-0808">Transferase</keyword>
<evidence type="ECO:0000313" key="17">
    <source>
        <dbReference type="Ensembl" id="ENSOSIP00000033012.1"/>
    </source>
</evidence>
<evidence type="ECO:0000256" key="2">
    <source>
        <dbReference type="ARBA" id="ARBA00004323"/>
    </source>
</evidence>
<evidence type="ECO:0000256" key="5">
    <source>
        <dbReference type="ARBA" id="ARBA00022676"/>
    </source>
</evidence>
<keyword evidence="12" id="KW-0325">Glycoprotein</keyword>